<organism evidence="1 2">
    <name type="scientific">Marivirga lumbricoides</name>
    <dbReference type="NCBI Taxonomy" id="1046115"/>
    <lineage>
        <taxon>Bacteria</taxon>
        <taxon>Pseudomonadati</taxon>
        <taxon>Bacteroidota</taxon>
        <taxon>Cytophagia</taxon>
        <taxon>Cytophagales</taxon>
        <taxon>Marivirgaceae</taxon>
        <taxon>Marivirga</taxon>
    </lineage>
</organism>
<dbReference type="Pfam" id="PF07661">
    <property type="entry name" value="MORN_2"/>
    <property type="match status" value="3"/>
</dbReference>
<evidence type="ECO:0000313" key="1">
    <source>
        <dbReference type="EMBL" id="PTB98040.1"/>
    </source>
</evidence>
<evidence type="ECO:0008006" key="3">
    <source>
        <dbReference type="Google" id="ProtNLM"/>
    </source>
</evidence>
<dbReference type="Gene3D" id="3.90.930.1">
    <property type="match status" value="1"/>
</dbReference>
<sequence>MKNILLFVIALFFSLTSCKGQSREEVEQQTKKALGDWLGNPIIPDKKLNFKTYEQFKDSGRYEYGLKEGVWVQFILDTSDIGKSMNLVVESKELQMNLSARFIRETGRYKRGKREGKWTVHETNEDEVPLFWNITKVINYKEGEKNGEEIQYQGYGDSVTPLIVQNWKMGNEHGIGKIYDHNYPYHLKQVFSTISGQKWLVEEYYSNGNLKLQIKDSLSGGKELKYLSVYFENGKIRQMGFYFNEDEKYGKWVEYYENGNKKKIENYENGILNGEYQYFHENGQIWTEKVYANGLLWQVISNYDRNGVKKDKGTLKNGNGTLRVYNSEGQLSRIAEFVNGKEEK</sequence>
<dbReference type="EMBL" id="PYVU01000001">
    <property type="protein sequence ID" value="PTB98040.1"/>
    <property type="molecule type" value="Genomic_DNA"/>
</dbReference>
<dbReference type="InterPro" id="IPR011652">
    <property type="entry name" value="MORN_2"/>
</dbReference>
<reference evidence="1 2" key="1">
    <citation type="submission" date="2018-03" db="EMBL/GenBank/DDBJ databases">
        <title>Cross-interface Injection: A General Nanoliter Liquid Handling Method Applied to Single Cells Genome Amplification Automated Nanoliter Liquid Handling Applied to Single Cell Multiple Displacement Amplification.</title>
        <authorList>
            <person name="Yun J."/>
            <person name="Xu P."/>
            <person name="Xu J."/>
            <person name="Dai X."/>
            <person name="Wang Y."/>
            <person name="Zheng X."/>
            <person name="Cao C."/>
            <person name="Yi Q."/>
            <person name="Zhu Y."/>
            <person name="Wang L."/>
            <person name="Dong Z."/>
            <person name="Huang Y."/>
            <person name="Huang L."/>
            <person name="Du W."/>
        </authorList>
    </citation>
    <scope>NUCLEOTIDE SEQUENCE [LARGE SCALE GENOMIC DNA]</scope>
    <source>
        <strain evidence="1 2">Z-D1-2</strain>
    </source>
</reference>
<dbReference type="SUPFAM" id="SSF82185">
    <property type="entry name" value="Histone H3 K4-specific methyltransferase SET7/9 N-terminal domain"/>
    <property type="match status" value="1"/>
</dbReference>
<proteinExistence type="predicted"/>
<accession>A0A2T4DW67</accession>
<name>A0A2T4DW67_9BACT</name>
<protein>
    <recommendedName>
        <fullName evidence="3">Toxin-antitoxin system YwqK family antitoxin</fullName>
    </recommendedName>
</protein>
<gene>
    <name evidence="1" type="ORF">C9994_00345</name>
</gene>
<dbReference type="Proteomes" id="UP000240608">
    <property type="component" value="Unassembled WGS sequence"/>
</dbReference>
<dbReference type="PROSITE" id="PS51257">
    <property type="entry name" value="PROKAR_LIPOPROTEIN"/>
    <property type="match status" value="1"/>
</dbReference>
<comment type="caution">
    <text evidence="1">The sequence shown here is derived from an EMBL/GenBank/DDBJ whole genome shotgun (WGS) entry which is preliminary data.</text>
</comment>
<evidence type="ECO:0000313" key="2">
    <source>
        <dbReference type="Proteomes" id="UP000240608"/>
    </source>
</evidence>
<dbReference type="AlphaFoldDB" id="A0A2T4DW67"/>